<dbReference type="SUPFAM" id="SSF55174">
    <property type="entry name" value="Alpha-L RNA-binding motif"/>
    <property type="match status" value="1"/>
</dbReference>
<dbReference type="NCBIfam" id="TIGR00005">
    <property type="entry name" value="rluA_subfam"/>
    <property type="match status" value="1"/>
</dbReference>
<dbReference type="SUPFAM" id="SSF55120">
    <property type="entry name" value="Pseudouridine synthase"/>
    <property type="match status" value="1"/>
</dbReference>
<sequence>MNIKISKKQAGKRLDILLTEAMPLANDKIKLSRSQIKKLINENFILVNNKNITPHYNLKENDTILINQPAEISISKKIKNTNIKLPKIKIIKETDAYLIINKPAHLAAHNAPHIKEITLVDILLAKNPDLKKIGENPDRPGIVHRLDKEVSGIMVIPKTQAFFDNIKNQFKERTVTKRYVALVYGQIKKDDGEINFPISRASGGHKMAALPLSVNGKKNGQGRRALTEFKVIKKFINYTLLAVTIKTGRTHQIRAHLAAYGHPIVGDNLYSTKKTRLLNKKLGVNRIFLVANSLAFFDSMNNRQKFKIDLPKNLKEILKIIK</sequence>
<comment type="similarity">
    <text evidence="1 5">Belongs to the pseudouridine synthase RluA family.</text>
</comment>
<name>A0A2M7DNA0_9BACT</name>
<dbReference type="CDD" id="cd00165">
    <property type="entry name" value="S4"/>
    <property type="match status" value="1"/>
</dbReference>
<comment type="caution">
    <text evidence="7">The sequence shown here is derived from an EMBL/GenBank/DDBJ whole genome shotgun (WGS) entry which is preliminary data.</text>
</comment>
<dbReference type="InterPro" id="IPR020103">
    <property type="entry name" value="PsdUridine_synth_cat_dom_sf"/>
</dbReference>
<feature type="domain" description="RNA-binding S4" evidence="6">
    <location>
        <begin position="12"/>
        <end position="84"/>
    </location>
</feature>
<dbReference type="InterPro" id="IPR050188">
    <property type="entry name" value="RluA_PseudoU_synthase"/>
</dbReference>
<accession>A0A2M7DNA0</accession>
<organism evidence="7 8">
    <name type="scientific">Candidatus Falkowbacteria bacterium CG02_land_8_20_14_3_00_36_14</name>
    <dbReference type="NCBI Taxonomy" id="1974560"/>
    <lineage>
        <taxon>Bacteria</taxon>
        <taxon>Candidatus Falkowiibacteriota</taxon>
    </lineage>
</organism>
<dbReference type="InterPro" id="IPR002942">
    <property type="entry name" value="S4_RNA-bd"/>
</dbReference>
<dbReference type="PROSITE" id="PS50889">
    <property type="entry name" value="S4"/>
    <property type="match status" value="1"/>
</dbReference>
<evidence type="ECO:0000313" key="7">
    <source>
        <dbReference type="EMBL" id="PIV51227.1"/>
    </source>
</evidence>
<dbReference type="PANTHER" id="PTHR21600:SF44">
    <property type="entry name" value="RIBOSOMAL LARGE SUBUNIT PSEUDOURIDINE SYNTHASE D"/>
    <property type="match status" value="1"/>
</dbReference>
<evidence type="ECO:0000256" key="4">
    <source>
        <dbReference type="PROSITE-ProRule" id="PRU00182"/>
    </source>
</evidence>
<dbReference type="Gene3D" id="3.30.2350.10">
    <property type="entry name" value="Pseudouridine synthase"/>
    <property type="match status" value="1"/>
</dbReference>
<comment type="catalytic activity">
    <reaction evidence="5">
        <text>a uridine in RNA = a pseudouridine in RNA</text>
        <dbReference type="Rhea" id="RHEA:48348"/>
        <dbReference type="Rhea" id="RHEA-COMP:12068"/>
        <dbReference type="Rhea" id="RHEA-COMP:12069"/>
        <dbReference type="ChEBI" id="CHEBI:65314"/>
        <dbReference type="ChEBI" id="CHEBI:65315"/>
    </reaction>
</comment>
<dbReference type="InterPro" id="IPR006225">
    <property type="entry name" value="PsdUridine_synth_RluC/D"/>
</dbReference>
<keyword evidence="2 5" id="KW-0413">Isomerase</keyword>
<dbReference type="EMBL" id="PETS01000073">
    <property type="protein sequence ID" value="PIV51227.1"/>
    <property type="molecule type" value="Genomic_DNA"/>
</dbReference>
<dbReference type="GO" id="GO:0120159">
    <property type="term" value="F:rRNA pseudouridine synthase activity"/>
    <property type="evidence" value="ECO:0007669"/>
    <property type="project" value="UniProtKB-ARBA"/>
</dbReference>
<feature type="active site" evidence="3">
    <location>
        <position position="147"/>
    </location>
</feature>
<dbReference type="Proteomes" id="UP000228896">
    <property type="component" value="Unassembled WGS sequence"/>
</dbReference>
<dbReference type="InterPro" id="IPR036986">
    <property type="entry name" value="S4_RNA-bd_sf"/>
</dbReference>
<dbReference type="PANTHER" id="PTHR21600">
    <property type="entry name" value="MITOCHONDRIAL RNA PSEUDOURIDINE SYNTHASE"/>
    <property type="match status" value="1"/>
</dbReference>
<dbReference type="Pfam" id="PF00849">
    <property type="entry name" value="PseudoU_synth_2"/>
    <property type="match status" value="1"/>
</dbReference>
<evidence type="ECO:0000256" key="1">
    <source>
        <dbReference type="ARBA" id="ARBA00010876"/>
    </source>
</evidence>
<dbReference type="CDD" id="cd02869">
    <property type="entry name" value="PseudoU_synth_RluA_like"/>
    <property type="match status" value="1"/>
</dbReference>
<dbReference type="GO" id="GO:0003723">
    <property type="term" value="F:RNA binding"/>
    <property type="evidence" value="ECO:0007669"/>
    <property type="project" value="UniProtKB-KW"/>
</dbReference>
<comment type="function">
    <text evidence="5">Responsible for synthesis of pseudouridine from uracil.</text>
</comment>
<evidence type="ECO:0000256" key="5">
    <source>
        <dbReference type="RuleBase" id="RU362028"/>
    </source>
</evidence>
<dbReference type="EC" id="5.4.99.-" evidence="5"/>
<dbReference type="GO" id="GO:0000455">
    <property type="term" value="P:enzyme-directed rRNA pseudouridine synthesis"/>
    <property type="evidence" value="ECO:0007669"/>
    <property type="project" value="TreeGrafter"/>
</dbReference>
<dbReference type="AlphaFoldDB" id="A0A2M7DNA0"/>
<dbReference type="InterPro" id="IPR006145">
    <property type="entry name" value="PsdUridine_synth_RsuA/RluA"/>
</dbReference>
<evidence type="ECO:0000256" key="3">
    <source>
        <dbReference type="PIRSR" id="PIRSR606225-1"/>
    </source>
</evidence>
<protein>
    <recommendedName>
        <fullName evidence="5">Pseudouridine synthase</fullName>
        <ecNumber evidence="5">5.4.99.-</ecNumber>
    </recommendedName>
</protein>
<dbReference type="SMART" id="SM00363">
    <property type="entry name" value="S4"/>
    <property type="match status" value="1"/>
</dbReference>
<evidence type="ECO:0000259" key="6">
    <source>
        <dbReference type="SMART" id="SM00363"/>
    </source>
</evidence>
<keyword evidence="4" id="KW-0694">RNA-binding</keyword>
<proteinExistence type="inferred from homology"/>
<dbReference type="Gene3D" id="3.10.290.10">
    <property type="entry name" value="RNA-binding S4 domain"/>
    <property type="match status" value="1"/>
</dbReference>
<dbReference type="Pfam" id="PF01479">
    <property type="entry name" value="S4"/>
    <property type="match status" value="1"/>
</dbReference>
<evidence type="ECO:0000313" key="8">
    <source>
        <dbReference type="Proteomes" id="UP000228896"/>
    </source>
</evidence>
<evidence type="ECO:0000256" key="2">
    <source>
        <dbReference type="ARBA" id="ARBA00023235"/>
    </source>
</evidence>
<gene>
    <name evidence="7" type="ORF">COS18_03120</name>
</gene>
<reference evidence="8" key="1">
    <citation type="submission" date="2017-09" db="EMBL/GenBank/DDBJ databases">
        <title>Depth-based differentiation of microbial function through sediment-hosted aquifers and enrichment of novel symbionts in the deep terrestrial subsurface.</title>
        <authorList>
            <person name="Probst A.J."/>
            <person name="Ladd B."/>
            <person name="Jarett J.K."/>
            <person name="Geller-Mcgrath D.E."/>
            <person name="Sieber C.M.K."/>
            <person name="Emerson J.B."/>
            <person name="Anantharaman K."/>
            <person name="Thomas B.C."/>
            <person name="Malmstrom R."/>
            <person name="Stieglmeier M."/>
            <person name="Klingl A."/>
            <person name="Woyke T."/>
            <person name="Ryan C.M."/>
            <person name="Banfield J.F."/>
        </authorList>
    </citation>
    <scope>NUCLEOTIDE SEQUENCE [LARGE SCALE GENOMIC DNA]</scope>
</reference>